<keyword evidence="2" id="KW-0472">Membrane</keyword>
<evidence type="ECO:0000256" key="2">
    <source>
        <dbReference type="SAM" id="Phobius"/>
    </source>
</evidence>
<name>A0A1S4AYK9_TOBAC</name>
<keyword evidence="1" id="KW-0175">Coiled coil</keyword>
<evidence type="ECO:0000313" key="3">
    <source>
        <dbReference type="RefSeq" id="XP_016481639.1"/>
    </source>
</evidence>
<keyword evidence="2" id="KW-1133">Transmembrane helix</keyword>
<accession>A0A1S4AYK9</accession>
<evidence type="ECO:0000256" key="1">
    <source>
        <dbReference type="SAM" id="Coils"/>
    </source>
</evidence>
<dbReference type="AlphaFoldDB" id="A0A1S4AYK9"/>
<feature type="transmembrane region" description="Helical" evidence="2">
    <location>
        <begin position="15"/>
        <end position="34"/>
    </location>
</feature>
<dbReference type="OrthoDB" id="1240392at2759"/>
<dbReference type="KEGG" id="nta:107802625"/>
<proteinExistence type="predicted"/>
<organism evidence="3">
    <name type="scientific">Nicotiana tabacum</name>
    <name type="common">Common tobacco</name>
    <dbReference type="NCBI Taxonomy" id="4097"/>
    <lineage>
        <taxon>Eukaryota</taxon>
        <taxon>Viridiplantae</taxon>
        <taxon>Streptophyta</taxon>
        <taxon>Embryophyta</taxon>
        <taxon>Tracheophyta</taxon>
        <taxon>Spermatophyta</taxon>
        <taxon>Magnoliopsida</taxon>
        <taxon>eudicotyledons</taxon>
        <taxon>Gunneridae</taxon>
        <taxon>Pentapetalae</taxon>
        <taxon>asterids</taxon>
        <taxon>lamiids</taxon>
        <taxon>Solanales</taxon>
        <taxon>Solanaceae</taxon>
        <taxon>Nicotianoideae</taxon>
        <taxon>Nicotianeae</taxon>
        <taxon>Nicotiana</taxon>
    </lineage>
</organism>
<protein>
    <submittedName>
        <fullName evidence="3">Uncharacterized protein</fullName>
    </submittedName>
</protein>
<gene>
    <name evidence="3" type="primary">LOC107802625</name>
</gene>
<reference evidence="3" key="1">
    <citation type="submission" date="2025-08" db="UniProtKB">
        <authorList>
            <consortium name="RefSeq"/>
        </authorList>
    </citation>
    <scope>IDENTIFICATION</scope>
</reference>
<dbReference type="RefSeq" id="XP_016481639.1">
    <property type="nucleotide sequence ID" value="XM_016626153.1"/>
</dbReference>
<dbReference type="PaxDb" id="4097-A0A1S4AYK9"/>
<keyword evidence="2" id="KW-0812">Transmembrane</keyword>
<feature type="coiled-coil region" evidence="1">
    <location>
        <begin position="58"/>
        <end position="85"/>
    </location>
</feature>
<sequence length="119" mass="13935">MRIDLADEKKAIEATVHYLLCFTTIGAGGVGLVYEHKYSLDRQNQTRLEIEKILQKHMQGISQRMEKSEQKINQIRHKYQEINQIRRGFPIINHVTDAMRADMELWSRQSTMKNMTDGS</sequence>